<dbReference type="Gene3D" id="1.10.10.60">
    <property type="entry name" value="Homeodomain-like"/>
    <property type="match status" value="2"/>
</dbReference>
<name>A0A9D2RC09_9FIRM</name>
<dbReference type="PANTHER" id="PTHR43280:SF2">
    <property type="entry name" value="HTH-TYPE TRANSCRIPTIONAL REGULATOR EXSA"/>
    <property type="match status" value="1"/>
</dbReference>
<dbReference type="SUPFAM" id="SSF46689">
    <property type="entry name" value="Homeodomain-like"/>
    <property type="match status" value="2"/>
</dbReference>
<reference evidence="5" key="2">
    <citation type="submission" date="2021-04" db="EMBL/GenBank/DDBJ databases">
        <authorList>
            <person name="Gilroy R."/>
        </authorList>
    </citation>
    <scope>NUCLEOTIDE SEQUENCE</scope>
    <source>
        <strain evidence="5">ChiW19-6364</strain>
    </source>
</reference>
<evidence type="ECO:0000256" key="3">
    <source>
        <dbReference type="ARBA" id="ARBA00023163"/>
    </source>
</evidence>
<keyword evidence="3" id="KW-0804">Transcription</keyword>
<evidence type="ECO:0000256" key="1">
    <source>
        <dbReference type="ARBA" id="ARBA00023015"/>
    </source>
</evidence>
<proteinExistence type="predicted"/>
<dbReference type="Gene3D" id="2.60.120.10">
    <property type="entry name" value="Jelly Rolls"/>
    <property type="match status" value="1"/>
</dbReference>
<dbReference type="InterPro" id="IPR020449">
    <property type="entry name" value="Tscrpt_reg_AraC-type_HTH"/>
</dbReference>
<dbReference type="PROSITE" id="PS01124">
    <property type="entry name" value="HTH_ARAC_FAMILY_2"/>
    <property type="match status" value="1"/>
</dbReference>
<dbReference type="GO" id="GO:0043565">
    <property type="term" value="F:sequence-specific DNA binding"/>
    <property type="evidence" value="ECO:0007669"/>
    <property type="project" value="InterPro"/>
</dbReference>
<dbReference type="Pfam" id="PF12833">
    <property type="entry name" value="HTH_18"/>
    <property type="match status" value="1"/>
</dbReference>
<dbReference type="SMART" id="SM00342">
    <property type="entry name" value="HTH_ARAC"/>
    <property type="match status" value="1"/>
</dbReference>
<dbReference type="InterPro" id="IPR037923">
    <property type="entry name" value="HTH-like"/>
</dbReference>
<evidence type="ECO:0000313" key="5">
    <source>
        <dbReference type="EMBL" id="HJD39606.1"/>
    </source>
</evidence>
<evidence type="ECO:0000313" key="6">
    <source>
        <dbReference type="Proteomes" id="UP000823850"/>
    </source>
</evidence>
<evidence type="ECO:0000256" key="2">
    <source>
        <dbReference type="ARBA" id="ARBA00023125"/>
    </source>
</evidence>
<keyword evidence="1" id="KW-0805">Transcription regulation</keyword>
<organism evidence="5 6">
    <name type="scientific">Candidatus Blautia stercoripullorum</name>
    <dbReference type="NCBI Taxonomy" id="2838502"/>
    <lineage>
        <taxon>Bacteria</taxon>
        <taxon>Bacillati</taxon>
        <taxon>Bacillota</taxon>
        <taxon>Clostridia</taxon>
        <taxon>Lachnospirales</taxon>
        <taxon>Lachnospiraceae</taxon>
        <taxon>Blautia</taxon>
    </lineage>
</organism>
<dbReference type="EMBL" id="DWUX01000116">
    <property type="protein sequence ID" value="HJD39606.1"/>
    <property type="molecule type" value="Genomic_DNA"/>
</dbReference>
<dbReference type="Proteomes" id="UP000823850">
    <property type="component" value="Unassembled WGS sequence"/>
</dbReference>
<dbReference type="InterPro" id="IPR018060">
    <property type="entry name" value="HTH_AraC"/>
</dbReference>
<dbReference type="InterPro" id="IPR018062">
    <property type="entry name" value="HTH_AraC-typ_CS"/>
</dbReference>
<dbReference type="InterPro" id="IPR009057">
    <property type="entry name" value="Homeodomain-like_sf"/>
</dbReference>
<dbReference type="PROSITE" id="PS00041">
    <property type="entry name" value="HTH_ARAC_FAMILY_1"/>
    <property type="match status" value="1"/>
</dbReference>
<dbReference type="SUPFAM" id="SSF51215">
    <property type="entry name" value="Regulatory protein AraC"/>
    <property type="match status" value="1"/>
</dbReference>
<dbReference type="PANTHER" id="PTHR43280">
    <property type="entry name" value="ARAC-FAMILY TRANSCRIPTIONAL REGULATOR"/>
    <property type="match status" value="1"/>
</dbReference>
<dbReference type="PRINTS" id="PR00032">
    <property type="entry name" value="HTHARAC"/>
</dbReference>
<comment type="caution">
    <text evidence="5">The sequence shown here is derived from an EMBL/GenBank/DDBJ whole genome shotgun (WGS) entry which is preliminary data.</text>
</comment>
<dbReference type="InterPro" id="IPR014710">
    <property type="entry name" value="RmlC-like_jellyroll"/>
</dbReference>
<gene>
    <name evidence="5" type="ORF">H9913_06215</name>
</gene>
<dbReference type="GO" id="GO:0003700">
    <property type="term" value="F:DNA-binding transcription factor activity"/>
    <property type="evidence" value="ECO:0007669"/>
    <property type="project" value="InterPro"/>
</dbReference>
<reference evidence="5" key="1">
    <citation type="journal article" date="2021" name="PeerJ">
        <title>Extensive microbial diversity within the chicken gut microbiome revealed by metagenomics and culture.</title>
        <authorList>
            <person name="Gilroy R."/>
            <person name="Ravi A."/>
            <person name="Getino M."/>
            <person name="Pursley I."/>
            <person name="Horton D.L."/>
            <person name="Alikhan N.F."/>
            <person name="Baker D."/>
            <person name="Gharbi K."/>
            <person name="Hall N."/>
            <person name="Watson M."/>
            <person name="Adriaenssens E.M."/>
            <person name="Foster-Nyarko E."/>
            <person name="Jarju S."/>
            <person name="Secka A."/>
            <person name="Antonio M."/>
            <person name="Oren A."/>
            <person name="Chaudhuri R.R."/>
            <person name="La Ragione R."/>
            <person name="Hildebrand F."/>
            <person name="Pallen M.J."/>
        </authorList>
    </citation>
    <scope>NUCLEOTIDE SEQUENCE</scope>
    <source>
        <strain evidence="5">ChiW19-6364</strain>
    </source>
</reference>
<protein>
    <submittedName>
        <fullName evidence="5">AraC family transcriptional regulator</fullName>
    </submittedName>
</protein>
<accession>A0A9D2RC09</accession>
<feature type="domain" description="HTH araC/xylS-type" evidence="4">
    <location>
        <begin position="214"/>
        <end position="312"/>
    </location>
</feature>
<sequence length="314" mass="36590">MDTILLDQQLRESLQFADPTFPINYYVDDLNRWADHQVPLHWHLGYEFFSTIHQDMEVQVGHEHLLLRKGESILIGGGQLHSYRMTEPGKDCLCPNIVFSDEVLAPITSLVFTKYFSPILNDPTLPYIIFSPEMEWQTMVLEYLFSIYGLLAAYEESWGSSPECIRVKTKKSECPEIEVHQKLVSIFQILYCHRKKIPHIKSGGRDQQTQIRLQKMLRYIQEHFAENISLEQLSGSAGISRSEAGRCFKKYYAQPPMTYVTLYRLKYAQELLANSSLTIHEIAFQCGFGDSSYFIKVFRKHFNQTPSEYRNTDF</sequence>
<dbReference type="AlphaFoldDB" id="A0A9D2RC09"/>
<keyword evidence="2" id="KW-0238">DNA-binding</keyword>
<evidence type="ECO:0000259" key="4">
    <source>
        <dbReference type="PROSITE" id="PS01124"/>
    </source>
</evidence>